<dbReference type="RefSeq" id="WP_060830113.1">
    <property type="nucleotide sequence ID" value="NZ_CP092966.1"/>
</dbReference>
<dbReference type="GO" id="GO:0000105">
    <property type="term" value="P:L-histidine biosynthetic process"/>
    <property type="evidence" value="ECO:0007669"/>
    <property type="project" value="UniProtKB-KW"/>
</dbReference>
<accession>A0A9X1E5H0</accession>
<proteinExistence type="inferred from homology"/>
<protein>
    <recommendedName>
        <fullName evidence="12">Bifunctional protein FolD</fullName>
    </recommendedName>
    <domain>
        <recommendedName>
            <fullName evidence="12">Methylenetetrahydrofolate dehydrogenase</fullName>
            <ecNumber evidence="12">1.5.1.5</ecNumber>
        </recommendedName>
    </domain>
    <domain>
        <recommendedName>
            <fullName evidence="12">Methenyltetrahydrofolate cyclohydrolase</fullName>
            <ecNumber evidence="12">3.5.4.9</ecNumber>
        </recommendedName>
    </domain>
</protein>
<evidence type="ECO:0000313" key="16">
    <source>
        <dbReference type="Proteomes" id="UP000524893"/>
    </source>
</evidence>
<dbReference type="GO" id="GO:0009086">
    <property type="term" value="P:methionine biosynthetic process"/>
    <property type="evidence" value="ECO:0007669"/>
    <property type="project" value="UniProtKB-KW"/>
</dbReference>
<dbReference type="Gene3D" id="3.40.50.720">
    <property type="entry name" value="NAD(P)-binding Rossmann-like Domain"/>
    <property type="match status" value="1"/>
</dbReference>
<dbReference type="InterPro" id="IPR020630">
    <property type="entry name" value="THF_DH/CycHdrlase_cat_dom"/>
</dbReference>
<keyword evidence="5 12" id="KW-0378">Hydrolase</keyword>
<dbReference type="InterPro" id="IPR020867">
    <property type="entry name" value="THF_DH/CycHdrlase_CS"/>
</dbReference>
<dbReference type="AlphaFoldDB" id="A0A9X1E5H0"/>
<comment type="caution">
    <text evidence="12">Lacks conserved residue(s) required for the propagation of feature annotation.</text>
</comment>
<evidence type="ECO:0000256" key="6">
    <source>
        <dbReference type="ARBA" id="ARBA00022857"/>
    </source>
</evidence>
<reference evidence="15 16" key="1">
    <citation type="journal article" date="2020" name="Access Microbiol">
        <title>Isolation and genome sequencing of Staphylococcus schleiferi subspecies coagulans from Antarctic seals.</title>
        <authorList>
            <person name="Foster G."/>
            <person name="Robb A."/>
            <person name="Paterson G.K."/>
        </authorList>
    </citation>
    <scope>NUCLEOTIDE SEQUENCE [LARGE SCALE GENOMIC DNA]</scope>
    <source>
        <strain evidence="15 16">M615/02/4</strain>
    </source>
</reference>
<dbReference type="SUPFAM" id="SSF51735">
    <property type="entry name" value="NAD(P)-binding Rossmann-fold domains"/>
    <property type="match status" value="1"/>
</dbReference>
<evidence type="ECO:0000256" key="2">
    <source>
        <dbReference type="ARBA" id="ARBA00022563"/>
    </source>
</evidence>
<evidence type="ECO:0000256" key="10">
    <source>
        <dbReference type="ARBA" id="ARBA00023268"/>
    </source>
</evidence>
<dbReference type="EC" id="3.5.4.9" evidence="12"/>
<evidence type="ECO:0000256" key="9">
    <source>
        <dbReference type="ARBA" id="ARBA00023167"/>
    </source>
</evidence>
<dbReference type="NCBIfam" id="NF010772">
    <property type="entry name" value="PRK14175.1"/>
    <property type="match status" value="1"/>
</dbReference>
<dbReference type="GO" id="GO:0035999">
    <property type="term" value="P:tetrahydrofolate interconversion"/>
    <property type="evidence" value="ECO:0007669"/>
    <property type="project" value="UniProtKB-UniRule"/>
</dbReference>
<dbReference type="Gene3D" id="3.40.50.10860">
    <property type="entry name" value="Leucine Dehydrogenase, chain A, domain 1"/>
    <property type="match status" value="1"/>
</dbReference>
<keyword evidence="8 12" id="KW-0368">Histidine biosynthesis</keyword>
<evidence type="ECO:0000313" key="15">
    <source>
        <dbReference type="EMBL" id="MBA8776047.1"/>
    </source>
</evidence>
<comment type="catalytic activity">
    <reaction evidence="11 12">
        <text>(6R)-5,10-methenyltetrahydrofolate + H2O = (6R)-10-formyltetrahydrofolate + H(+)</text>
        <dbReference type="Rhea" id="RHEA:23700"/>
        <dbReference type="ChEBI" id="CHEBI:15377"/>
        <dbReference type="ChEBI" id="CHEBI:15378"/>
        <dbReference type="ChEBI" id="CHEBI:57455"/>
        <dbReference type="ChEBI" id="CHEBI:195366"/>
        <dbReference type="EC" id="3.5.4.9"/>
    </reaction>
</comment>
<comment type="subunit">
    <text evidence="12">Homodimer.</text>
</comment>
<evidence type="ECO:0000256" key="7">
    <source>
        <dbReference type="ARBA" id="ARBA00023002"/>
    </source>
</evidence>
<evidence type="ECO:0000259" key="14">
    <source>
        <dbReference type="Pfam" id="PF02882"/>
    </source>
</evidence>
<evidence type="ECO:0000256" key="8">
    <source>
        <dbReference type="ARBA" id="ARBA00023102"/>
    </source>
</evidence>
<dbReference type="NCBIfam" id="NF010783">
    <property type="entry name" value="PRK14186.1"/>
    <property type="match status" value="1"/>
</dbReference>
<feature type="domain" description="Tetrahydrofolate dehydrogenase/cyclohydrolase catalytic" evidence="13">
    <location>
        <begin position="6"/>
        <end position="120"/>
    </location>
</feature>
<dbReference type="InterPro" id="IPR020631">
    <property type="entry name" value="THF_DH/CycHdrlase_NAD-bd_dom"/>
</dbReference>
<feature type="binding site" evidence="12">
    <location>
        <begin position="165"/>
        <end position="167"/>
    </location>
    <ligand>
        <name>NADP(+)</name>
        <dbReference type="ChEBI" id="CHEBI:58349"/>
    </ligand>
</feature>
<dbReference type="SUPFAM" id="SSF53223">
    <property type="entry name" value="Aminoacid dehydrogenase-like, N-terminal domain"/>
    <property type="match status" value="1"/>
</dbReference>
<feature type="domain" description="Tetrahydrofolate dehydrogenase/cyclohydrolase NAD(P)-binding" evidence="14">
    <location>
        <begin position="139"/>
        <end position="280"/>
    </location>
</feature>
<dbReference type="InterPro" id="IPR036291">
    <property type="entry name" value="NAD(P)-bd_dom_sf"/>
</dbReference>
<evidence type="ECO:0000256" key="1">
    <source>
        <dbReference type="ARBA" id="ARBA00004777"/>
    </source>
</evidence>
<keyword evidence="4 12" id="KW-0658">Purine biosynthesis</keyword>
<sequence length="285" mass="30785">MSAKILDGKQIAKDYRQGLQDEVEKLKAQGYTPKLSVILVGNDGASQSYVRSKKKAAEKIGMISEVIHLNEDTSEADVLKELERLNQDDSVSGILVQVPLPKQVDEQKVLDAIDPAKDVDGFHPINIGRLYLDEAKLIPCTPLGVMELLKHADIDLEGKNAVVIGRSHIVGQPVAKLLIQQNATVTVLHSRSQNISEHLKQADVIVSAVGRPGMVTRDDVKAGAVVIDVGNTPDENGKLKGDVEYDEVKEIAGAITPVPGGVGPMTITMVLNNTLIAEKMRRGLE</sequence>
<dbReference type="PANTHER" id="PTHR48099:SF5">
    <property type="entry name" value="C-1-TETRAHYDROFOLATE SYNTHASE, CYTOPLASMIC"/>
    <property type="match status" value="1"/>
</dbReference>
<evidence type="ECO:0000256" key="5">
    <source>
        <dbReference type="ARBA" id="ARBA00022801"/>
    </source>
</evidence>
<comment type="pathway">
    <text evidence="1 12">One-carbon metabolism; tetrahydrofolate interconversion.</text>
</comment>
<organism evidence="15 16">
    <name type="scientific">Staphylococcus coagulans</name>
    <dbReference type="NCBI Taxonomy" id="74706"/>
    <lineage>
        <taxon>Bacteria</taxon>
        <taxon>Bacillati</taxon>
        <taxon>Bacillota</taxon>
        <taxon>Bacilli</taxon>
        <taxon>Bacillales</taxon>
        <taxon>Staphylococcaceae</taxon>
        <taxon>Staphylococcus</taxon>
    </lineage>
</organism>
<evidence type="ECO:0000256" key="4">
    <source>
        <dbReference type="ARBA" id="ARBA00022755"/>
    </source>
</evidence>
<dbReference type="Pfam" id="PF00763">
    <property type="entry name" value="THF_DHG_CYH"/>
    <property type="match status" value="1"/>
</dbReference>
<dbReference type="EC" id="1.5.1.5" evidence="12"/>
<name>A0A9X1E5H0_9STAP</name>
<comment type="similarity">
    <text evidence="12">Belongs to the tetrahydrofolate dehydrogenase/cyclohydrolase family.</text>
</comment>
<dbReference type="InterPro" id="IPR000672">
    <property type="entry name" value="THF_DH/CycHdrlase"/>
</dbReference>
<dbReference type="PROSITE" id="PS00767">
    <property type="entry name" value="THF_DHG_CYH_2"/>
    <property type="match status" value="1"/>
</dbReference>
<evidence type="ECO:0000256" key="3">
    <source>
        <dbReference type="ARBA" id="ARBA00022605"/>
    </source>
</evidence>
<dbReference type="CDD" id="cd01080">
    <property type="entry name" value="NAD_bind_m-THF_DH_Cyclohyd"/>
    <property type="match status" value="1"/>
</dbReference>
<dbReference type="InterPro" id="IPR046346">
    <property type="entry name" value="Aminoacid_DH-like_N_sf"/>
</dbReference>
<keyword evidence="9 12" id="KW-0486">Methionine biosynthesis</keyword>
<keyword evidence="2 12" id="KW-0554">One-carbon metabolism</keyword>
<comment type="caution">
    <text evidence="15">The sequence shown here is derived from an EMBL/GenBank/DDBJ whole genome shotgun (WGS) entry which is preliminary data.</text>
</comment>
<dbReference type="GeneID" id="72414827"/>
<dbReference type="PRINTS" id="PR00085">
    <property type="entry name" value="THFDHDRGNASE"/>
</dbReference>
<dbReference type="FunFam" id="3.40.50.720:FF:000094">
    <property type="entry name" value="Bifunctional protein FolD"/>
    <property type="match status" value="1"/>
</dbReference>
<dbReference type="FunFam" id="3.40.50.10860:FF:000001">
    <property type="entry name" value="Bifunctional protein FolD"/>
    <property type="match status" value="1"/>
</dbReference>
<dbReference type="Proteomes" id="UP000524893">
    <property type="component" value="Unassembled WGS sequence"/>
</dbReference>
<dbReference type="GO" id="GO:0004477">
    <property type="term" value="F:methenyltetrahydrofolate cyclohydrolase activity"/>
    <property type="evidence" value="ECO:0007669"/>
    <property type="project" value="UniProtKB-UniRule"/>
</dbReference>
<keyword evidence="7 12" id="KW-0560">Oxidoreductase</keyword>
<dbReference type="GO" id="GO:0005829">
    <property type="term" value="C:cytosol"/>
    <property type="evidence" value="ECO:0007669"/>
    <property type="project" value="TreeGrafter"/>
</dbReference>
<dbReference type="GO" id="GO:0004488">
    <property type="term" value="F:methylenetetrahydrofolate dehydrogenase (NADP+) activity"/>
    <property type="evidence" value="ECO:0007669"/>
    <property type="project" value="UniProtKB-UniRule"/>
</dbReference>
<evidence type="ECO:0000256" key="12">
    <source>
        <dbReference type="HAMAP-Rule" id="MF_01576"/>
    </source>
</evidence>
<comment type="function">
    <text evidence="12">Catalyzes the oxidation of 5,10-methylenetetrahydrofolate to 5,10-methenyltetrahydrofolate and then the hydrolysis of 5,10-methenyltetrahydrofolate to 10-formyltetrahydrofolate.</text>
</comment>
<keyword evidence="6 12" id="KW-0521">NADP</keyword>
<dbReference type="GO" id="GO:0006164">
    <property type="term" value="P:purine nucleotide biosynthetic process"/>
    <property type="evidence" value="ECO:0007669"/>
    <property type="project" value="UniProtKB-KW"/>
</dbReference>
<comment type="catalytic activity">
    <reaction evidence="12">
        <text>(6R)-5,10-methylene-5,6,7,8-tetrahydrofolate + NADP(+) = (6R)-5,10-methenyltetrahydrofolate + NADPH</text>
        <dbReference type="Rhea" id="RHEA:22812"/>
        <dbReference type="ChEBI" id="CHEBI:15636"/>
        <dbReference type="ChEBI" id="CHEBI:57455"/>
        <dbReference type="ChEBI" id="CHEBI:57783"/>
        <dbReference type="ChEBI" id="CHEBI:58349"/>
        <dbReference type="EC" id="1.5.1.5"/>
    </reaction>
</comment>
<gene>
    <name evidence="12 15" type="primary">folD</name>
    <name evidence="15" type="ORF">HR081_03775</name>
</gene>
<dbReference type="PANTHER" id="PTHR48099">
    <property type="entry name" value="C-1-TETRAHYDROFOLATE SYNTHASE, CYTOPLASMIC-RELATED"/>
    <property type="match status" value="1"/>
</dbReference>
<keyword evidence="10 12" id="KW-0511">Multifunctional enzyme</keyword>
<evidence type="ECO:0000259" key="13">
    <source>
        <dbReference type="Pfam" id="PF00763"/>
    </source>
</evidence>
<evidence type="ECO:0000256" key="11">
    <source>
        <dbReference type="ARBA" id="ARBA00036357"/>
    </source>
</evidence>
<dbReference type="EMBL" id="JABTCN010000006">
    <property type="protein sequence ID" value="MBA8776047.1"/>
    <property type="molecule type" value="Genomic_DNA"/>
</dbReference>
<dbReference type="HAMAP" id="MF_01576">
    <property type="entry name" value="THF_DHG_CYH"/>
    <property type="match status" value="1"/>
</dbReference>
<dbReference type="Pfam" id="PF02882">
    <property type="entry name" value="THF_DHG_CYH_C"/>
    <property type="match status" value="1"/>
</dbReference>
<keyword evidence="3 12" id="KW-0028">Amino-acid biosynthesis</keyword>